<proteinExistence type="predicted"/>
<name>X8A223_MYCXE</name>
<reference evidence="1" key="1">
    <citation type="submission" date="2014-01" db="EMBL/GenBank/DDBJ databases">
        <authorList>
            <person name="Brown-Elliot B."/>
            <person name="Wallace R."/>
            <person name="Lenaerts A."/>
            <person name="Ordway D."/>
            <person name="DeGroote M.A."/>
            <person name="Parker T."/>
            <person name="Sizemore C."/>
            <person name="Tallon L.J."/>
            <person name="Sadzewicz L.K."/>
            <person name="Sengamalay N."/>
            <person name="Fraser C.M."/>
            <person name="Hine E."/>
            <person name="Shefchek K.A."/>
            <person name="Das S.P."/>
            <person name="Tettelin H."/>
        </authorList>
    </citation>
    <scope>NUCLEOTIDE SEQUENCE [LARGE SCALE GENOMIC DNA]</scope>
    <source>
        <strain evidence="1">4042</strain>
    </source>
</reference>
<protein>
    <submittedName>
        <fullName evidence="1">Uncharacterized protein</fullName>
    </submittedName>
</protein>
<dbReference type="AlphaFoldDB" id="X8A223"/>
<sequence length="38" mass="4119">MITIAAATKLLIAWPTGRAVDCGPRRRALTAVLVLGRW</sequence>
<gene>
    <name evidence="1" type="ORF">I553_3815</name>
</gene>
<accession>X8A223</accession>
<comment type="caution">
    <text evidence="1">The sequence shown here is derived from an EMBL/GenBank/DDBJ whole genome shotgun (WGS) entry which is preliminary data.</text>
</comment>
<evidence type="ECO:0000313" key="1">
    <source>
        <dbReference type="EMBL" id="EUA24920.1"/>
    </source>
</evidence>
<dbReference type="EMBL" id="JAOB01000063">
    <property type="protein sequence ID" value="EUA24920.1"/>
    <property type="molecule type" value="Genomic_DNA"/>
</dbReference>
<organism evidence="1">
    <name type="scientific">Mycobacterium xenopi 4042</name>
    <dbReference type="NCBI Taxonomy" id="1299334"/>
    <lineage>
        <taxon>Bacteria</taxon>
        <taxon>Bacillati</taxon>
        <taxon>Actinomycetota</taxon>
        <taxon>Actinomycetes</taxon>
        <taxon>Mycobacteriales</taxon>
        <taxon>Mycobacteriaceae</taxon>
        <taxon>Mycobacterium</taxon>
    </lineage>
</organism>
<dbReference type="PATRIC" id="fig|1299334.3.peg.6752"/>